<feature type="binding site" evidence="1">
    <location>
        <position position="262"/>
    </location>
    <ligand>
        <name>Zn(2+)</name>
        <dbReference type="ChEBI" id="CHEBI:29105"/>
    </ligand>
</feature>
<keyword evidence="3" id="KW-1185">Reference proteome</keyword>
<dbReference type="AlphaFoldDB" id="A0A895YFD5"/>
<dbReference type="EMBL" id="CP070499">
    <property type="protein sequence ID" value="QSB14159.1"/>
    <property type="molecule type" value="Genomic_DNA"/>
</dbReference>
<feature type="binding site" evidence="1">
    <location>
        <position position="310"/>
    </location>
    <ligand>
        <name>Zn(2+)</name>
        <dbReference type="ChEBI" id="CHEBI:29105"/>
    </ligand>
</feature>
<dbReference type="Gene3D" id="1.50.10.20">
    <property type="match status" value="1"/>
</dbReference>
<protein>
    <submittedName>
        <fullName evidence="2">Lanthionine synthetase C family protein</fullName>
    </submittedName>
</protein>
<keyword evidence="1" id="KW-0862">Zinc</keyword>
<sequence length="386" mass="40895">MTTPPQSLTAAEASAQSLASGAAGPALLHIELAMTGTGGWATAHEHIRQVTAGPVDAAAHTGLFYGAPTVAFLLHTAGADGKPRYRQAAATLDRHILHLTRQRVADANERIDHGENTRFSEYDLLYGLTGIGALLLRHLPGSDTLADLLHYLVRLTGPHPADERLPGWWVAHDPDPLLPTPGGHANLGMAHGAAGLLALLALATRSGVLVDGQREAIDRLLAWFDTWRQDGPEGPWWPQWLTRDELRTGRAAQPGPGRPSWCYGTPGIARALQLAAIATGDQLRQRAAEDALAGSISAPRLQLITEPGLCHGAAGLYQTISRAAHDAANPTLRRQLPALADRLAQHSSSAHGDGLLTGSAGLTLALETARNRQPPRSGWDACLLIS</sequence>
<accession>A0A895YFD5</accession>
<keyword evidence="1" id="KW-0479">Metal-binding</keyword>
<evidence type="ECO:0000313" key="2">
    <source>
        <dbReference type="EMBL" id="QSB14159.1"/>
    </source>
</evidence>
<dbReference type="GO" id="GO:0031179">
    <property type="term" value="P:peptide modification"/>
    <property type="evidence" value="ECO:0007669"/>
    <property type="project" value="InterPro"/>
</dbReference>
<evidence type="ECO:0000256" key="1">
    <source>
        <dbReference type="PIRSR" id="PIRSR607822-1"/>
    </source>
</evidence>
<dbReference type="Pfam" id="PF05147">
    <property type="entry name" value="LANC_like"/>
    <property type="match status" value="1"/>
</dbReference>
<dbReference type="PRINTS" id="PR01950">
    <property type="entry name" value="LANCSUPER"/>
</dbReference>
<organism evidence="2 3">
    <name type="scientific">Natronosporangium hydrolyticum</name>
    <dbReference type="NCBI Taxonomy" id="2811111"/>
    <lineage>
        <taxon>Bacteria</taxon>
        <taxon>Bacillati</taxon>
        <taxon>Actinomycetota</taxon>
        <taxon>Actinomycetes</taxon>
        <taxon>Micromonosporales</taxon>
        <taxon>Micromonosporaceae</taxon>
        <taxon>Natronosporangium</taxon>
    </lineage>
</organism>
<gene>
    <name evidence="2" type="ORF">JQS43_21955</name>
</gene>
<dbReference type="GO" id="GO:0046872">
    <property type="term" value="F:metal ion binding"/>
    <property type="evidence" value="ECO:0007669"/>
    <property type="project" value="UniProtKB-KW"/>
</dbReference>
<dbReference type="CDD" id="cd04793">
    <property type="entry name" value="LanC"/>
    <property type="match status" value="1"/>
</dbReference>
<dbReference type="InterPro" id="IPR007822">
    <property type="entry name" value="LANC-like"/>
</dbReference>
<reference evidence="2" key="1">
    <citation type="submission" date="2021-02" db="EMBL/GenBank/DDBJ databases">
        <title>Natrosporangium hydrolyticum gen. nov., sp. nov, a haloalkaliphilic actinobacterium from a soda solonchak soil.</title>
        <authorList>
            <person name="Sorokin D.Y."/>
            <person name="Khijniak T.V."/>
            <person name="Zakharycheva A.P."/>
            <person name="Boueva O.V."/>
            <person name="Ariskina E.V."/>
            <person name="Hahnke R.L."/>
            <person name="Bunk B."/>
            <person name="Sproer C."/>
            <person name="Schumann P."/>
            <person name="Evtushenko L.I."/>
            <person name="Kublanov I.V."/>
        </authorList>
    </citation>
    <scope>NUCLEOTIDE SEQUENCE</scope>
    <source>
        <strain evidence="2">DSM 106523</strain>
    </source>
</reference>
<dbReference type="SUPFAM" id="SSF158745">
    <property type="entry name" value="LanC-like"/>
    <property type="match status" value="1"/>
</dbReference>
<dbReference type="PRINTS" id="PR01955">
    <property type="entry name" value="LANCFRANKIA"/>
</dbReference>
<dbReference type="Proteomes" id="UP000662857">
    <property type="component" value="Chromosome"/>
</dbReference>
<dbReference type="KEGG" id="nhy:JQS43_21955"/>
<proteinExistence type="predicted"/>
<evidence type="ECO:0000313" key="3">
    <source>
        <dbReference type="Proteomes" id="UP000662857"/>
    </source>
</evidence>
<name>A0A895YFD5_9ACTN</name>
<dbReference type="InterPro" id="IPR033889">
    <property type="entry name" value="LanC"/>
</dbReference>
<feature type="binding site" evidence="1">
    <location>
        <position position="311"/>
    </location>
    <ligand>
        <name>Zn(2+)</name>
        <dbReference type="ChEBI" id="CHEBI:29105"/>
    </ligand>
</feature>
<dbReference type="SMART" id="SM01260">
    <property type="entry name" value="LANC_like"/>
    <property type="match status" value="1"/>
</dbReference>